<name>A0ABX1VHH5_9PLAN</name>
<protein>
    <recommendedName>
        <fullName evidence="3">LPS-assembly lipoprotein LptE</fullName>
    </recommendedName>
</protein>
<gene>
    <name evidence="1" type="ORF">LzC2_36410</name>
</gene>
<dbReference type="Proteomes" id="UP000609651">
    <property type="component" value="Unassembled WGS sequence"/>
</dbReference>
<dbReference type="Pfam" id="PF04390">
    <property type="entry name" value="LptE"/>
    <property type="match status" value="1"/>
</dbReference>
<evidence type="ECO:0008006" key="3">
    <source>
        <dbReference type="Google" id="ProtNLM"/>
    </source>
</evidence>
<proteinExistence type="predicted"/>
<dbReference type="RefSeq" id="WP_171189446.1">
    <property type="nucleotide sequence ID" value="NZ_WTPX01000164.1"/>
</dbReference>
<evidence type="ECO:0000313" key="1">
    <source>
        <dbReference type="EMBL" id="NNJ27536.1"/>
    </source>
</evidence>
<dbReference type="PROSITE" id="PS51257">
    <property type="entry name" value="PROKAR_LIPOPROTEIN"/>
    <property type="match status" value="1"/>
</dbReference>
<sequence length="173" mass="18987">MKHARRTTLLLTALGLVAFTGCGYRFGHLADPEIRTVAVPMFESVADRTGLEIQLTEAVQKEIQSRTPFRLVHEGQADTVLRGQLVGVRKRLLSQSVTDDAREIEFALAVNVTWEDRRGNTLNEGALQIAPDAVPVLSTGTAAIEVGQSRATANQEAVQRIARQVVDLMEVPW</sequence>
<reference evidence="1 2" key="1">
    <citation type="journal article" date="2020" name="Syst. Appl. Microbiol.">
        <title>Alienimonas chondri sp. nov., a novel planctomycete isolated from the biofilm of the red alga Chondrus crispus.</title>
        <authorList>
            <person name="Vitorino I."/>
            <person name="Albuquerque L."/>
            <person name="Wiegand S."/>
            <person name="Kallscheuer N."/>
            <person name="da Costa M.S."/>
            <person name="Lobo-da-Cunha A."/>
            <person name="Jogler C."/>
            <person name="Lage O.M."/>
        </authorList>
    </citation>
    <scope>NUCLEOTIDE SEQUENCE [LARGE SCALE GENOMIC DNA]</scope>
    <source>
        <strain evidence="1 2">LzC2</strain>
    </source>
</reference>
<dbReference type="EMBL" id="WTPX01000164">
    <property type="protein sequence ID" value="NNJ27536.1"/>
    <property type="molecule type" value="Genomic_DNA"/>
</dbReference>
<accession>A0ABX1VHH5</accession>
<comment type="caution">
    <text evidence="1">The sequence shown here is derived from an EMBL/GenBank/DDBJ whole genome shotgun (WGS) entry which is preliminary data.</text>
</comment>
<organism evidence="1 2">
    <name type="scientific">Alienimonas chondri</name>
    <dbReference type="NCBI Taxonomy" id="2681879"/>
    <lineage>
        <taxon>Bacteria</taxon>
        <taxon>Pseudomonadati</taxon>
        <taxon>Planctomycetota</taxon>
        <taxon>Planctomycetia</taxon>
        <taxon>Planctomycetales</taxon>
        <taxon>Planctomycetaceae</taxon>
        <taxon>Alienimonas</taxon>
    </lineage>
</organism>
<dbReference type="InterPro" id="IPR007485">
    <property type="entry name" value="LPS_assembly_LptE"/>
</dbReference>
<evidence type="ECO:0000313" key="2">
    <source>
        <dbReference type="Proteomes" id="UP000609651"/>
    </source>
</evidence>
<keyword evidence="2" id="KW-1185">Reference proteome</keyword>